<dbReference type="Proteomes" id="UP000007305">
    <property type="component" value="Chromosome 7"/>
</dbReference>
<feature type="compositionally biased region" description="Polar residues" evidence="1">
    <location>
        <begin position="19"/>
        <end position="31"/>
    </location>
</feature>
<organism evidence="2">
    <name type="scientific">Zea mays</name>
    <name type="common">Maize</name>
    <dbReference type="NCBI Taxonomy" id="4577"/>
    <lineage>
        <taxon>Eukaryota</taxon>
        <taxon>Viridiplantae</taxon>
        <taxon>Streptophyta</taxon>
        <taxon>Embryophyta</taxon>
        <taxon>Tracheophyta</taxon>
        <taxon>Spermatophyta</taxon>
        <taxon>Magnoliopsida</taxon>
        <taxon>Liliopsida</taxon>
        <taxon>Poales</taxon>
        <taxon>Poaceae</taxon>
        <taxon>PACMAD clade</taxon>
        <taxon>Panicoideae</taxon>
        <taxon>Andropogonodae</taxon>
        <taxon>Andropogoneae</taxon>
        <taxon>Tripsacinae</taxon>
        <taxon>Zea</taxon>
    </lineage>
</organism>
<feature type="compositionally biased region" description="Basic and acidic residues" evidence="1">
    <location>
        <begin position="1"/>
        <end position="14"/>
    </location>
</feature>
<sequence length="239" mass="26179">MEKTRAGRVARDHGAQGQHRPSANSGGQQQSRARHGENRERRAQRARRGGIWTGTRARGRGRATRPTNSMAKTSRKGALQGHTTAGPRPSRPRPWGRAMVERSMSLSEIRAGKERRPDLAEEAENYAWPQGRDTGEEPRHAGTLGRTRQADRATSRRRSEQGGARSHGGTLGAARKLQGAGRAHGWREMGEGERSGAAGAAMPRQGRSSMPELEKEAAVRTPASRERKKLRPGVLSREN</sequence>
<reference evidence="3" key="2">
    <citation type="submission" date="2019-07" db="EMBL/GenBank/DDBJ databases">
        <authorList>
            <person name="Seetharam A."/>
            <person name="Woodhouse M."/>
            <person name="Cannon E."/>
        </authorList>
    </citation>
    <scope>NUCLEOTIDE SEQUENCE [LARGE SCALE GENOMIC DNA]</scope>
    <source>
        <strain evidence="3">cv. B73</strain>
    </source>
</reference>
<protein>
    <submittedName>
        <fullName evidence="2 3">Uncharacterized protein</fullName>
    </submittedName>
</protein>
<dbReference type="AlphaFoldDB" id="A0A1D6I0B7"/>
<dbReference type="PaxDb" id="4577-AC186013.3_FGP001"/>
<feature type="region of interest" description="Disordered" evidence="1">
    <location>
        <begin position="1"/>
        <end position="239"/>
    </location>
</feature>
<evidence type="ECO:0000313" key="2">
    <source>
        <dbReference type="EMBL" id="ONM53723.1"/>
    </source>
</evidence>
<accession>A0A1D6I0B7</accession>
<feature type="compositionally biased region" description="Basic and acidic residues" evidence="1">
    <location>
        <begin position="34"/>
        <end position="43"/>
    </location>
</feature>
<name>A0A1D6I0B7_MAIZE</name>
<dbReference type="EnsemblPlants" id="Zm00001eb307810_T001">
    <property type="protein sequence ID" value="Zm00001eb307810_P001"/>
    <property type="gene ID" value="Zm00001eb307810"/>
</dbReference>
<gene>
    <name evidence="2" type="ORF">ZEAMMB73_Zm00001d019778</name>
</gene>
<dbReference type="Gramene" id="Zm00001eb307810_T001">
    <property type="protein sequence ID" value="Zm00001eb307810_P001"/>
    <property type="gene ID" value="Zm00001eb307810"/>
</dbReference>
<dbReference type="EMBL" id="CM007650">
    <property type="protein sequence ID" value="ONM53723.1"/>
    <property type="molecule type" value="Genomic_DNA"/>
</dbReference>
<evidence type="ECO:0000313" key="3">
    <source>
        <dbReference type="EnsemblPlants" id="Zm00001eb307810_P001"/>
    </source>
</evidence>
<evidence type="ECO:0000256" key="1">
    <source>
        <dbReference type="SAM" id="MobiDB-lite"/>
    </source>
</evidence>
<keyword evidence="4" id="KW-1185">Reference proteome</keyword>
<feature type="compositionally biased region" description="Basic and acidic residues" evidence="1">
    <location>
        <begin position="185"/>
        <end position="194"/>
    </location>
</feature>
<evidence type="ECO:0000313" key="4">
    <source>
        <dbReference type="Proteomes" id="UP000007305"/>
    </source>
</evidence>
<reference evidence="3" key="3">
    <citation type="submission" date="2021-05" db="UniProtKB">
        <authorList>
            <consortium name="EnsemblPlants"/>
        </authorList>
    </citation>
    <scope>IDENTIFICATION</scope>
    <source>
        <strain evidence="3">cv. B73</strain>
    </source>
</reference>
<feature type="compositionally biased region" description="Basic and acidic residues" evidence="1">
    <location>
        <begin position="148"/>
        <end position="160"/>
    </location>
</feature>
<dbReference type="ExpressionAtlas" id="A0A1D6I0B7">
    <property type="expression patterns" value="baseline and differential"/>
</dbReference>
<reference evidence="2 4" key="1">
    <citation type="submission" date="2015-12" db="EMBL/GenBank/DDBJ databases">
        <title>Update maize B73 reference genome by single molecule sequencing technologies.</title>
        <authorList>
            <consortium name="Maize Genome Sequencing Project"/>
            <person name="Ware D."/>
        </authorList>
    </citation>
    <scope>NUCLEOTIDE SEQUENCE [LARGE SCALE GENOMIC DNA]</scope>
    <source>
        <strain evidence="4">cv. B73</strain>
        <tissue evidence="2">Seedling</tissue>
    </source>
</reference>
<feature type="compositionally biased region" description="Basic and acidic residues" evidence="1">
    <location>
        <begin position="110"/>
        <end position="119"/>
    </location>
</feature>
<proteinExistence type="predicted"/>